<evidence type="ECO:0000313" key="4">
    <source>
        <dbReference type="EMBL" id="RXZ57926.1"/>
    </source>
</evidence>
<comment type="caution">
    <text evidence="4">The sequence shown here is derived from an EMBL/GenBank/DDBJ whole genome shotgun (WGS) entry which is preliminary data.</text>
</comment>
<dbReference type="PANTHER" id="PTHR10357:SF210">
    <property type="entry name" value="MALTODEXTRIN GLUCOSIDASE"/>
    <property type="match status" value="1"/>
</dbReference>
<dbReference type="AlphaFoldDB" id="A0A4Q2K8I4"/>
<dbReference type="SMART" id="SM00642">
    <property type="entry name" value="Aamy"/>
    <property type="match status" value="1"/>
</dbReference>
<dbReference type="InterPro" id="IPR045857">
    <property type="entry name" value="O16G_dom_2"/>
</dbReference>
<feature type="domain" description="Glycosyl hydrolase family 13 catalytic" evidence="3">
    <location>
        <begin position="121"/>
        <end position="519"/>
    </location>
</feature>
<evidence type="ECO:0000259" key="3">
    <source>
        <dbReference type="SMART" id="SM00642"/>
    </source>
</evidence>
<evidence type="ECO:0000313" key="5">
    <source>
        <dbReference type="Proteomes" id="UP000291269"/>
    </source>
</evidence>
<sequence length="599" mass="69004">MIYYNPLDKKCKSITGGIRQNETAVIKVFGDSSEPCLFVLQKDGSEARNFDMQPTSYGWRFDLTLEEPGLYFYYFRIGNRNAGLGELRELTFSDPVRAYQLTVCSAEYRTPDWFKGGVMYQIFPDRFYKNRDIPVGEGKILHKNWTDTPNFRMNSRGKVLNNDFFGGNLNGIREKLPYLQQLGVSVVYLNPIFQAFSNHRYDTGDFKKIDPLLGTLEDFDALVRDAAAHGIRIILDGVFNHTGDDSLYFNKYGRYPSIGAYQSKESPYAEWYRFIHFPDRYECWWGIDILPAVNELSSYDEFITGENGVLEYWMRRGLGGFRLDVADELPPRFLRNVRRAIKSADPNGIVIGEVWEDASNKISYGERRAYFQGQELDSVMNYPLKEAIIQFVRSKNTKLFRETVCMLLDHYPKCSLDCLMNILGTHDTVRILTALGGVLAFDKEEMNELRLTREQYAIAVERLKAAALLQFTLFGVPSIYYGDETGTEGYSDPFCRKCLDWEHIDEELHAHYARLGKIRGAYGVFREGEYKEVFADEHCVVFERRGEREVVCVCVNLGGGRYGLNFSGDMYDLMNEKAPMRTAQIEPNSWAVYGNIDIR</sequence>
<name>A0A4Q2K8I4_9FIRM</name>
<keyword evidence="1 4" id="KW-0378">Hydrolase</keyword>
<dbReference type="SUPFAM" id="SSF51445">
    <property type="entry name" value="(Trans)glycosidases"/>
    <property type="match status" value="1"/>
</dbReference>
<dbReference type="GO" id="GO:0016798">
    <property type="term" value="F:hydrolase activity, acting on glycosyl bonds"/>
    <property type="evidence" value="ECO:0007669"/>
    <property type="project" value="UniProtKB-KW"/>
</dbReference>
<organism evidence="4 5">
    <name type="scientific">Candidatus Borkfalkia ceftriaxoniphila</name>
    <dbReference type="NCBI Taxonomy" id="2508949"/>
    <lineage>
        <taxon>Bacteria</taxon>
        <taxon>Bacillati</taxon>
        <taxon>Bacillota</taxon>
        <taxon>Clostridia</taxon>
        <taxon>Christensenellales</taxon>
        <taxon>Christensenellaceae</taxon>
        <taxon>Candidatus Borkfalkia</taxon>
    </lineage>
</organism>
<dbReference type="InterPro" id="IPR006047">
    <property type="entry name" value="GH13_cat_dom"/>
</dbReference>
<evidence type="ECO:0000256" key="2">
    <source>
        <dbReference type="ARBA" id="ARBA00023295"/>
    </source>
</evidence>
<proteinExistence type="predicted"/>
<dbReference type="InterPro" id="IPR017853">
    <property type="entry name" value="GH"/>
</dbReference>
<dbReference type="RefSeq" id="WP_129227348.1">
    <property type="nucleotide sequence ID" value="NZ_SDOZ01000005.1"/>
</dbReference>
<keyword evidence="2" id="KW-0326">Glycosidase</keyword>
<dbReference type="Pfam" id="PF00128">
    <property type="entry name" value="Alpha-amylase"/>
    <property type="match status" value="2"/>
</dbReference>
<dbReference type="CDD" id="cd11338">
    <property type="entry name" value="AmyAc_CMD"/>
    <property type="match status" value="1"/>
</dbReference>
<keyword evidence="5" id="KW-1185">Reference proteome</keyword>
<gene>
    <name evidence="4" type="ORF">ESZ91_11275</name>
</gene>
<reference evidence="4 5" key="1">
    <citation type="journal article" date="2019" name="Gut">
        <title>Antibiotics-induced monodominance of a novel gut bacterial order.</title>
        <authorList>
            <person name="Hildebrand F."/>
            <person name="Moitinho-Silva L."/>
            <person name="Blasche S."/>
            <person name="Jahn M.T."/>
            <person name="Gossmann T.I."/>
            <person name="Heuerta-Cepas J."/>
            <person name="Hercog R."/>
            <person name="Luetge M."/>
            <person name="Bahram M."/>
            <person name="Pryszlak A."/>
            <person name="Alves R.J."/>
            <person name="Waszak S.M."/>
            <person name="Zhu A."/>
            <person name="Ye L."/>
            <person name="Costea P.I."/>
            <person name="Aalvink S."/>
            <person name="Belzer C."/>
            <person name="Forslund S.K."/>
            <person name="Sunagawa S."/>
            <person name="Hentschel U."/>
            <person name="Merten C."/>
            <person name="Patil K.R."/>
            <person name="Benes V."/>
            <person name="Bork P."/>
        </authorList>
    </citation>
    <scope>NUCLEOTIDE SEQUENCE [LARGE SCALE GENOMIC DNA]</scope>
    <source>
        <strain evidence="4 5">HDS1380</strain>
    </source>
</reference>
<dbReference type="Gene3D" id="3.20.20.80">
    <property type="entry name" value="Glycosidases"/>
    <property type="match status" value="1"/>
</dbReference>
<dbReference type="OrthoDB" id="9805159at2"/>
<dbReference type="Proteomes" id="UP000291269">
    <property type="component" value="Unassembled WGS sequence"/>
</dbReference>
<dbReference type="EMBL" id="SDOZ01000005">
    <property type="protein sequence ID" value="RXZ57926.1"/>
    <property type="molecule type" value="Genomic_DNA"/>
</dbReference>
<protein>
    <submittedName>
        <fullName evidence="4">Glycoside hydrolase family 13 protein</fullName>
    </submittedName>
</protein>
<accession>A0A4Q2K8I4</accession>
<evidence type="ECO:0000256" key="1">
    <source>
        <dbReference type="ARBA" id="ARBA00022801"/>
    </source>
</evidence>
<dbReference type="GO" id="GO:0005975">
    <property type="term" value="P:carbohydrate metabolic process"/>
    <property type="evidence" value="ECO:0007669"/>
    <property type="project" value="InterPro"/>
</dbReference>
<dbReference type="PANTHER" id="PTHR10357">
    <property type="entry name" value="ALPHA-AMYLASE FAMILY MEMBER"/>
    <property type="match status" value="1"/>
</dbReference>
<dbReference type="Gene3D" id="3.90.400.10">
    <property type="entry name" value="Oligo-1,6-glucosidase, Domain 2"/>
    <property type="match status" value="1"/>
</dbReference>